<keyword evidence="2" id="KW-1185">Reference proteome</keyword>
<dbReference type="GeneTree" id="ENSGT00940000180591"/>
<dbReference type="OMA" id="CTECQIA"/>
<dbReference type="STRING" id="61819.ENSACIP00000021360"/>
<organism evidence="1 2">
    <name type="scientific">Amphilophus citrinellus</name>
    <name type="common">Midas cichlid</name>
    <name type="synonym">Cichlasoma citrinellum</name>
    <dbReference type="NCBI Taxonomy" id="61819"/>
    <lineage>
        <taxon>Eukaryota</taxon>
        <taxon>Metazoa</taxon>
        <taxon>Chordata</taxon>
        <taxon>Craniata</taxon>
        <taxon>Vertebrata</taxon>
        <taxon>Euteleostomi</taxon>
        <taxon>Actinopterygii</taxon>
        <taxon>Neopterygii</taxon>
        <taxon>Teleostei</taxon>
        <taxon>Neoteleostei</taxon>
        <taxon>Acanthomorphata</taxon>
        <taxon>Ovalentaria</taxon>
        <taxon>Cichlomorphae</taxon>
        <taxon>Cichliformes</taxon>
        <taxon>Cichlidae</taxon>
        <taxon>New World cichlids</taxon>
        <taxon>Cichlasomatinae</taxon>
        <taxon>Heroini</taxon>
        <taxon>Amphilophus</taxon>
    </lineage>
</organism>
<protein>
    <submittedName>
        <fullName evidence="1">Uncharacterized protein</fullName>
    </submittedName>
</protein>
<reference evidence="1" key="1">
    <citation type="submission" date="2025-08" db="UniProtKB">
        <authorList>
            <consortium name="Ensembl"/>
        </authorList>
    </citation>
    <scope>IDENTIFICATION</scope>
</reference>
<dbReference type="Proteomes" id="UP000261340">
    <property type="component" value="Unplaced"/>
</dbReference>
<reference evidence="1" key="2">
    <citation type="submission" date="2025-09" db="UniProtKB">
        <authorList>
            <consortium name="Ensembl"/>
        </authorList>
    </citation>
    <scope>IDENTIFICATION</scope>
</reference>
<sequence length="95" mass="10203">MSLQFALLFGSSHCFTCKMAREAGEYLCLLLLDASGLIPPVTTAARVLLSQQHGTGGTVCNDCVCSFLCGPCTECQIARDSQKRKNAITFVKQAL</sequence>
<proteinExistence type="predicted"/>
<name>A0A3Q0SM92_AMPCI</name>
<dbReference type="Ensembl" id="ENSACIT00000021913.1">
    <property type="protein sequence ID" value="ENSACIP00000021360.1"/>
    <property type="gene ID" value="ENSACIG00000016592.1"/>
</dbReference>
<evidence type="ECO:0000313" key="1">
    <source>
        <dbReference type="Ensembl" id="ENSACIP00000021360.1"/>
    </source>
</evidence>
<evidence type="ECO:0000313" key="2">
    <source>
        <dbReference type="Proteomes" id="UP000261340"/>
    </source>
</evidence>
<dbReference type="AlphaFoldDB" id="A0A3Q0SM92"/>
<accession>A0A3Q0SM92</accession>